<reference evidence="1 2" key="1">
    <citation type="journal article" name="Sci. Rep.">
        <title>Genome-scale phylogenetic analyses confirm Olpidium as the closest living zoosporic fungus to the non-flagellated, terrestrial fungi.</title>
        <authorList>
            <person name="Chang Y."/>
            <person name="Rochon D."/>
            <person name="Sekimoto S."/>
            <person name="Wang Y."/>
            <person name="Chovatia M."/>
            <person name="Sandor L."/>
            <person name="Salamov A."/>
            <person name="Grigoriev I.V."/>
            <person name="Stajich J.E."/>
            <person name="Spatafora J.W."/>
        </authorList>
    </citation>
    <scope>NUCLEOTIDE SEQUENCE [LARGE SCALE GENOMIC DNA]</scope>
    <source>
        <strain evidence="1">S191</strain>
    </source>
</reference>
<sequence>MFSNLGRLNGESDVFEKFNGKADGQGFQACLAKEVADNSRTKGTGILTPATLDGLGRRLATPDYSNRGETYRTERAVLHGKALEADRELDVAAPDYVLDLELGEFGLKAQLLDNPGIFSRGQPRVVLAFCTGYDHLAGSEDERRGLRLADSHYDRRKPLGVVLGVAGVQRDGL</sequence>
<gene>
    <name evidence="1" type="ORF">BJ554DRAFT_3016</name>
</gene>
<dbReference type="AlphaFoldDB" id="A0A8H7ZPY1"/>
<comment type="caution">
    <text evidence="1">The sequence shown here is derived from an EMBL/GenBank/DDBJ whole genome shotgun (WGS) entry which is preliminary data.</text>
</comment>
<proteinExistence type="predicted"/>
<protein>
    <submittedName>
        <fullName evidence="1">Uncharacterized protein</fullName>
    </submittedName>
</protein>
<dbReference type="Proteomes" id="UP000673691">
    <property type="component" value="Unassembled WGS sequence"/>
</dbReference>
<name>A0A8H7ZPY1_9FUNG</name>
<dbReference type="OrthoDB" id="2127950at2759"/>
<evidence type="ECO:0000313" key="1">
    <source>
        <dbReference type="EMBL" id="KAG5457069.1"/>
    </source>
</evidence>
<accession>A0A8H7ZPY1</accession>
<dbReference type="EMBL" id="JAEFCI010010685">
    <property type="protein sequence ID" value="KAG5457069.1"/>
    <property type="molecule type" value="Genomic_DNA"/>
</dbReference>
<keyword evidence="2" id="KW-1185">Reference proteome</keyword>
<organism evidence="1 2">
    <name type="scientific">Olpidium bornovanus</name>
    <dbReference type="NCBI Taxonomy" id="278681"/>
    <lineage>
        <taxon>Eukaryota</taxon>
        <taxon>Fungi</taxon>
        <taxon>Fungi incertae sedis</taxon>
        <taxon>Olpidiomycota</taxon>
        <taxon>Olpidiomycotina</taxon>
        <taxon>Olpidiomycetes</taxon>
        <taxon>Olpidiales</taxon>
        <taxon>Olpidiaceae</taxon>
        <taxon>Olpidium</taxon>
    </lineage>
</organism>
<evidence type="ECO:0000313" key="2">
    <source>
        <dbReference type="Proteomes" id="UP000673691"/>
    </source>
</evidence>